<dbReference type="EMBL" id="KN847484">
    <property type="protein sequence ID" value="KIW99994.1"/>
    <property type="molecule type" value="Genomic_DNA"/>
</dbReference>
<organism evidence="1 2">
    <name type="scientific">Rhinocladiella mackenziei CBS 650.93</name>
    <dbReference type="NCBI Taxonomy" id="1442369"/>
    <lineage>
        <taxon>Eukaryota</taxon>
        <taxon>Fungi</taxon>
        <taxon>Dikarya</taxon>
        <taxon>Ascomycota</taxon>
        <taxon>Pezizomycotina</taxon>
        <taxon>Eurotiomycetes</taxon>
        <taxon>Chaetothyriomycetidae</taxon>
        <taxon>Chaetothyriales</taxon>
        <taxon>Herpotrichiellaceae</taxon>
        <taxon>Rhinocladiella</taxon>
    </lineage>
</organism>
<dbReference type="AlphaFoldDB" id="A0A0D2ITE4"/>
<dbReference type="RefSeq" id="XP_013267207.1">
    <property type="nucleotide sequence ID" value="XM_013411753.1"/>
</dbReference>
<dbReference type="GeneID" id="25298993"/>
<proteinExistence type="predicted"/>
<reference evidence="1 2" key="1">
    <citation type="submission" date="2015-01" db="EMBL/GenBank/DDBJ databases">
        <title>The Genome Sequence of Rhinocladiella mackenzie CBS 650.93.</title>
        <authorList>
            <consortium name="The Broad Institute Genomics Platform"/>
            <person name="Cuomo C."/>
            <person name="de Hoog S."/>
            <person name="Gorbushina A."/>
            <person name="Stielow B."/>
            <person name="Teixiera M."/>
            <person name="Abouelleil A."/>
            <person name="Chapman S.B."/>
            <person name="Priest M."/>
            <person name="Young S.K."/>
            <person name="Wortman J."/>
            <person name="Nusbaum C."/>
            <person name="Birren B."/>
        </authorList>
    </citation>
    <scope>NUCLEOTIDE SEQUENCE [LARGE SCALE GENOMIC DNA]</scope>
    <source>
        <strain evidence="1 2">CBS 650.93</strain>
    </source>
</reference>
<accession>A0A0D2ITE4</accession>
<evidence type="ECO:0000313" key="1">
    <source>
        <dbReference type="EMBL" id="KIW99994.1"/>
    </source>
</evidence>
<evidence type="ECO:0008006" key="3">
    <source>
        <dbReference type="Google" id="ProtNLM"/>
    </source>
</evidence>
<gene>
    <name evidence="1" type="ORF">Z518_10922</name>
</gene>
<dbReference type="VEuPathDB" id="FungiDB:Z518_10922"/>
<dbReference type="HOGENOM" id="CLU_2062754_0_0_1"/>
<dbReference type="Proteomes" id="UP000053617">
    <property type="component" value="Unassembled WGS sequence"/>
</dbReference>
<evidence type="ECO:0000313" key="2">
    <source>
        <dbReference type="Proteomes" id="UP000053617"/>
    </source>
</evidence>
<name>A0A0D2ITE4_9EURO</name>
<dbReference type="OrthoDB" id="2283785at2759"/>
<sequence>MEDVANSASAARMSTLSPSRCIKMVFTKWKETKAHNPGGAQKDVDTTWHSQEDVLLRLSHSPMLAPTFWAPLVSRRYSIRLQISLSGIGSAKFELVVPVQIVYDDETNVPEHNTLEMMT</sequence>
<keyword evidence="2" id="KW-1185">Reference proteome</keyword>
<protein>
    <recommendedName>
        <fullName evidence="3">Arrestin-like N-terminal domain-containing protein</fullName>
    </recommendedName>
</protein>